<feature type="domain" description="GH16" evidence="3">
    <location>
        <begin position="918"/>
        <end position="1184"/>
    </location>
</feature>
<feature type="region of interest" description="Disordered" evidence="2">
    <location>
        <begin position="1"/>
        <end position="96"/>
    </location>
</feature>
<feature type="compositionally biased region" description="Basic residues" evidence="2">
    <location>
        <begin position="57"/>
        <end position="96"/>
    </location>
</feature>
<gene>
    <name evidence="4" type="ORF">D0Z08_17595</name>
</gene>
<name>A0A417XZN2_9ACTN</name>
<dbReference type="InterPro" id="IPR002909">
    <property type="entry name" value="IPT_dom"/>
</dbReference>
<dbReference type="Gene3D" id="2.60.40.4270">
    <property type="entry name" value="Listeria-Bacteroides repeat domain"/>
    <property type="match status" value="1"/>
</dbReference>
<dbReference type="Proteomes" id="UP000283644">
    <property type="component" value="Unassembled WGS sequence"/>
</dbReference>
<dbReference type="InterPro" id="IPR031148">
    <property type="entry name" value="Plexin"/>
</dbReference>
<comment type="caution">
    <text evidence="4">The sequence shown here is derived from an EMBL/GenBank/DDBJ whole genome shotgun (WGS) entry which is preliminary data.</text>
</comment>
<dbReference type="SUPFAM" id="SSF81296">
    <property type="entry name" value="E set domains"/>
    <property type="match status" value="7"/>
</dbReference>
<evidence type="ECO:0000256" key="1">
    <source>
        <dbReference type="ARBA" id="ARBA00004196"/>
    </source>
</evidence>
<feature type="compositionally biased region" description="Basic and acidic residues" evidence="2">
    <location>
        <begin position="1"/>
        <end position="12"/>
    </location>
</feature>
<dbReference type="SMART" id="SM00429">
    <property type="entry name" value="IPT"/>
    <property type="match status" value="7"/>
</dbReference>
<accession>A0A417XZN2</accession>
<dbReference type="GO" id="GO:0017154">
    <property type="term" value="F:semaphorin receptor activity"/>
    <property type="evidence" value="ECO:0007669"/>
    <property type="project" value="InterPro"/>
</dbReference>
<dbReference type="GO" id="GO:0004553">
    <property type="term" value="F:hydrolase activity, hydrolyzing O-glycosyl compounds"/>
    <property type="evidence" value="ECO:0007669"/>
    <property type="project" value="InterPro"/>
</dbReference>
<evidence type="ECO:0000313" key="4">
    <source>
        <dbReference type="EMBL" id="RHW25850.1"/>
    </source>
</evidence>
<comment type="subcellular location">
    <subcellularLocation>
        <location evidence="1">Cell envelope</location>
    </subcellularLocation>
</comment>
<dbReference type="Pfam" id="PF01833">
    <property type="entry name" value="TIG"/>
    <property type="match status" value="7"/>
</dbReference>
<dbReference type="Pfam" id="PF00722">
    <property type="entry name" value="Glyco_hydro_16"/>
    <property type="match status" value="1"/>
</dbReference>
<dbReference type="GO" id="GO:0005975">
    <property type="term" value="P:carbohydrate metabolic process"/>
    <property type="evidence" value="ECO:0007669"/>
    <property type="project" value="InterPro"/>
</dbReference>
<organism evidence="4 5">
    <name type="scientific">Nocardioides immobilis</name>
    <dbReference type="NCBI Taxonomy" id="2049295"/>
    <lineage>
        <taxon>Bacteria</taxon>
        <taxon>Bacillati</taxon>
        <taxon>Actinomycetota</taxon>
        <taxon>Actinomycetes</taxon>
        <taxon>Propionibacteriales</taxon>
        <taxon>Nocardioidaceae</taxon>
        <taxon>Nocardioides</taxon>
    </lineage>
</organism>
<dbReference type="InterPro" id="IPR013320">
    <property type="entry name" value="ConA-like_dom_sf"/>
</dbReference>
<feature type="region of interest" description="Disordered" evidence="2">
    <location>
        <begin position="165"/>
        <end position="185"/>
    </location>
</feature>
<dbReference type="PROSITE" id="PS51762">
    <property type="entry name" value="GH16_2"/>
    <property type="match status" value="1"/>
</dbReference>
<evidence type="ECO:0000259" key="3">
    <source>
        <dbReference type="PROSITE" id="PS51762"/>
    </source>
</evidence>
<dbReference type="InterPro" id="IPR000757">
    <property type="entry name" value="Beta-glucanase-like"/>
</dbReference>
<sequence>MHRHGRGPDHDHPRGRHCRPSRSGGHQLSRGSRPCRARPGRPQPGDQQQPGADDRGHRYRWHPHRRRRGDIRRCRHPEHRRHPHRRQRHHRRHRRPVRGRYWRRPIRRRRDHHDQRRYGHRHHCQCRGLRWQLGGRSRGWRGVVRVVVGERRGAAAALGLPAGSRLGRSGDHRRPGRVIDGSGGPGATYATVTGAGQIDNRGRILLPTEKVTAGGVTVTGRHYAISFDTQGGSGVPDPVTVFADTFDNGARSFPTNPTKPGATFAGWNSAADGSGARVTATRTLRGSSLGGTPVPITAYAQWLPVPAITAIAPSSGPIEGGTSVVITGTGFTGATKVTFGKSGQAASFTVDSATQITAISPASATTGARAITVTTAAGRSAYVDAGRFTYTAPAPAITAIAPSSGPIEGGTSVVITGTGFTGATKVGFGQAGQAASFTVDSATQITAISPASATTGARAITVTTAAGRSAYVDAGRFTYTAPAPAITAIAPSSGPIEGGTSVVITGTGFTGATRVVFGQAGPATSFTVDSATQITAISPASATTGARAITVTTAGGRSAYVDAGRFTYTAPAPAITGIAPSSGPIEGGTSVVITGTGFTGATKVVFGTAGPATSFTVDSATQITAISPPSATTGVRAITVTTVGGPSAYVDAGRFTYTAPAPAITAIAPSSGPLSGGTTVVITGTAFTGATKVVFGQAGPATSFTVDSATRITAISPPSATAGARAITVTTVGGPSAYVDAGRFTYVAAPAITAIAPSSGPLNGGTSVVITGTGFTGATKVTFGDAGPATSFTVDSATQITATSPAASDIGARHVSVSTVGGANAEVEADLFTYTAVITRVVPSAGPMSGGTSVVITGTGFTGATAVTFGDAGPATSFTVDSATQITATSPAASDTGARNIRVTTADGEIPAVNAVADRFTYTDPPDACGDLLVKDDGSTWTCSFVDDFDGQSLDTTKWGVQQSSITGFRTGETCYVNSPENIAVRNGELLLTARREAQNLACDSTLGSFSTPYTGGMVGTRGKFSQTYGRFEVRAKYPAVTVAGLHGGFWTMPRTNTYGVWPASGELDIAEWWSNAPTQVLPTLHYTGDSLADSGWNCRVSTPSSYHTYTMEWYPDVVRFFIDGEMCFERSWTPTGLIAPQPFDKPFSMILNMGVGSLSGGNKVSADTPLPATYTVDYAKVWR</sequence>
<reference evidence="4 5" key="1">
    <citation type="submission" date="2018-09" db="EMBL/GenBank/DDBJ databases">
        <title>Genome sequencing of Nocardioides immobilis CCTCC AB 2017083 for comparison to Nocardioides silvaticus.</title>
        <authorList>
            <person name="Li C."/>
            <person name="Wang G."/>
        </authorList>
    </citation>
    <scope>NUCLEOTIDE SEQUENCE [LARGE SCALE GENOMIC DNA]</scope>
    <source>
        <strain evidence="4 5">CCTCC AB 2017083</strain>
    </source>
</reference>
<evidence type="ECO:0000256" key="2">
    <source>
        <dbReference type="SAM" id="MobiDB-lite"/>
    </source>
</evidence>
<dbReference type="Gene3D" id="2.60.40.10">
    <property type="entry name" value="Immunoglobulins"/>
    <property type="match status" value="7"/>
</dbReference>
<dbReference type="EMBL" id="QXGH01000021">
    <property type="protein sequence ID" value="RHW25850.1"/>
    <property type="molecule type" value="Genomic_DNA"/>
</dbReference>
<dbReference type="SUPFAM" id="SSF49899">
    <property type="entry name" value="Concanavalin A-like lectins/glucanases"/>
    <property type="match status" value="1"/>
</dbReference>
<evidence type="ECO:0000313" key="5">
    <source>
        <dbReference type="Proteomes" id="UP000283644"/>
    </source>
</evidence>
<proteinExistence type="predicted"/>
<dbReference type="AlphaFoldDB" id="A0A417XZN2"/>
<dbReference type="GO" id="GO:0030313">
    <property type="term" value="C:cell envelope"/>
    <property type="evidence" value="ECO:0007669"/>
    <property type="project" value="UniProtKB-SubCell"/>
</dbReference>
<dbReference type="InterPro" id="IPR014756">
    <property type="entry name" value="Ig_E-set"/>
</dbReference>
<keyword evidence="5" id="KW-1185">Reference proteome</keyword>
<dbReference type="InterPro" id="IPR013378">
    <property type="entry name" value="InlB-like_B-rpt"/>
</dbReference>
<protein>
    <recommendedName>
        <fullName evidence="3">GH16 domain-containing protein</fullName>
    </recommendedName>
</protein>
<dbReference type="Pfam" id="PF09479">
    <property type="entry name" value="Flg_new"/>
    <property type="match status" value="1"/>
</dbReference>
<dbReference type="InterPro" id="IPR042229">
    <property type="entry name" value="Listeria/Bacterioides_rpt_sf"/>
</dbReference>
<dbReference type="Gene3D" id="2.60.120.200">
    <property type="match status" value="1"/>
</dbReference>
<dbReference type="PANTHER" id="PTHR22625">
    <property type="entry name" value="PLEXIN"/>
    <property type="match status" value="1"/>
</dbReference>
<dbReference type="InterPro" id="IPR013783">
    <property type="entry name" value="Ig-like_fold"/>
</dbReference>
<dbReference type="OrthoDB" id="9809583at2"/>
<dbReference type="PANTHER" id="PTHR22625:SF70">
    <property type="entry name" value="PLEXIN A, ISOFORM A"/>
    <property type="match status" value="1"/>
</dbReference>
<dbReference type="CDD" id="cd08023">
    <property type="entry name" value="GH16_laminarinase_like"/>
    <property type="match status" value="1"/>
</dbReference>
<dbReference type="CDD" id="cd00102">
    <property type="entry name" value="IPT"/>
    <property type="match status" value="7"/>
</dbReference>